<dbReference type="InterPro" id="IPR051641">
    <property type="entry name" value="RGK_GTP-binding_reg"/>
</dbReference>
<feature type="compositionally biased region" description="Polar residues" evidence="3">
    <location>
        <begin position="30"/>
        <end position="43"/>
    </location>
</feature>
<dbReference type="SMART" id="SM00173">
    <property type="entry name" value="RAS"/>
    <property type="match status" value="1"/>
</dbReference>
<feature type="region of interest" description="Disordered" evidence="3">
    <location>
        <begin position="22"/>
        <end position="49"/>
    </location>
</feature>
<sequence length="341" mass="37589">MRLLEVATTLTPDQLREFEMKYGSPHHSRSQSVKPRSRPNSLTLPPARTRVASMPNTGAEEHYYRLRHFSITGKGVINRGDYLKSKLEKSQGSVSSNSASTDQLGPPSRQSSCVSCPGSHNYSYRVVMLGASAVGKTSLISQFMTSEYLAPYDTSIDDDFAEKSVSVLLDGEESELIFIDHPSSQLTPDSWMESSASAYCVVYSASDALSFNVANECLAALWAADITRKKAVILVSNKSDLVRSKIISTQEGKDTARRYDSKFIETSVGLNHRVDELLVGVLTQIRLKDAERKKPQEEQKTGLFPKSRGKGTSASLKVKGLLSKVWARDSKSKSCENLHVL</sequence>
<comment type="similarity">
    <text evidence="1">Belongs to the small GTPase superfamily. RGK family.</text>
</comment>
<evidence type="ECO:0000313" key="5">
    <source>
        <dbReference type="Proteomes" id="UP001152798"/>
    </source>
</evidence>
<evidence type="ECO:0000256" key="2">
    <source>
        <dbReference type="ARBA" id="ARBA00022553"/>
    </source>
</evidence>
<evidence type="ECO:0000256" key="3">
    <source>
        <dbReference type="SAM" id="MobiDB-lite"/>
    </source>
</evidence>
<dbReference type="Gene3D" id="3.40.50.300">
    <property type="entry name" value="P-loop containing nucleotide triphosphate hydrolases"/>
    <property type="match status" value="1"/>
</dbReference>
<feature type="compositionally biased region" description="Polar residues" evidence="3">
    <location>
        <begin position="90"/>
        <end position="112"/>
    </location>
</feature>
<dbReference type="PROSITE" id="PS51419">
    <property type="entry name" value="RAB"/>
    <property type="match status" value="1"/>
</dbReference>
<dbReference type="PANTHER" id="PTHR45775:SF7">
    <property type="entry name" value="RAD, GEM_KIR FAMILY MEMBER 1, ISOFORM B"/>
    <property type="match status" value="1"/>
</dbReference>
<accession>A0A9P0EA15</accession>
<dbReference type="FunFam" id="3.40.50.300:FF:000664">
    <property type="entry name" value="Uncharacterized protein, isoform B"/>
    <property type="match status" value="1"/>
</dbReference>
<dbReference type="AlphaFoldDB" id="A0A9P0EA15"/>
<keyword evidence="5" id="KW-1185">Reference proteome</keyword>
<organism evidence="4 5">
    <name type="scientific">Nezara viridula</name>
    <name type="common">Southern green stink bug</name>
    <name type="synonym">Cimex viridulus</name>
    <dbReference type="NCBI Taxonomy" id="85310"/>
    <lineage>
        <taxon>Eukaryota</taxon>
        <taxon>Metazoa</taxon>
        <taxon>Ecdysozoa</taxon>
        <taxon>Arthropoda</taxon>
        <taxon>Hexapoda</taxon>
        <taxon>Insecta</taxon>
        <taxon>Pterygota</taxon>
        <taxon>Neoptera</taxon>
        <taxon>Paraneoptera</taxon>
        <taxon>Hemiptera</taxon>
        <taxon>Heteroptera</taxon>
        <taxon>Panheteroptera</taxon>
        <taxon>Pentatomomorpha</taxon>
        <taxon>Pentatomoidea</taxon>
        <taxon>Pentatomidae</taxon>
        <taxon>Pentatominae</taxon>
        <taxon>Nezara</taxon>
    </lineage>
</organism>
<dbReference type="GO" id="GO:0003924">
    <property type="term" value="F:GTPase activity"/>
    <property type="evidence" value="ECO:0007669"/>
    <property type="project" value="InterPro"/>
</dbReference>
<dbReference type="GO" id="GO:0005246">
    <property type="term" value="F:calcium channel regulator activity"/>
    <property type="evidence" value="ECO:0007669"/>
    <property type="project" value="TreeGrafter"/>
</dbReference>
<protein>
    <submittedName>
        <fullName evidence="4">Uncharacterized protein</fullName>
    </submittedName>
</protein>
<dbReference type="SUPFAM" id="SSF52540">
    <property type="entry name" value="P-loop containing nucleoside triphosphate hydrolases"/>
    <property type="match status" value="1"/>
</dbReference>
<gene>
    <name evidence="4" type="ORF">NEZAVI_LOCUS3469</name>
</gene>
<dbReference type="Pfam" id="PF00071">
    <property type="entry name" value="Ras"/>
    <property type="match status" value="1"/>
</dbReference>
<proteinExistence type="inferred from homology"/>
<dbReference type="PROSITE" id="PS51421">
    <property type="entry name" value="RAS"/>
    <property type="match status" value="1"/>
</dbReference>
<dbReference type="PANTHER" id="PTHR45775">
    <property type="entry name" value="RAD, GEM/KIR FAMILY MEMBER 2, ISOFORM C"/>
    <property type="match status" value="1"/>
</dbReference>
<keyword evidence="2" id="KW-0597">Phosphoprotein</keyword>
<evidence type="ECO:0000313" key="4">
    <source>
        <dbReference type="EMBL" id="CAH1392695.1"/>
    </source>
</evidence>
<reference evidence="4" key="1">
    <citation type="submission" date="2022-01" db="EMBL/GenBank/DDBJ databases">
        <authorList>
            <person name="King R."/>
        </authorList>
    </citation>
    <scope>NUCLEOTIDE SEQUENCE</scope>
</reference>
<dbReference type="GO" id="GO:0005525">
    <property type="term" value="F:GTP binding"/>
    <property type="evidence" value="ECO:0007669"/>
    <property type="project" value="InterPro"/>
</dbReference>
<dbReference type="SMART" id="SM00175">
    <property type="entry name" value="RAB"/>
    <property type="match status" value="1"/>
</dbReference>
<dbReference type="Proteomes" id="UP001152798">
    <property type="component" value="Chromosome 2"/>
</dbReference>
<dbReference type="PRINTS" id="PR00449">
    <property type="entry name" value="RASTRNSFRMNG"/>
</dbReference>
<feature type="region of interest" description="Disordered" evidence="3">
    <location>
        <begin position="291"/>
        <end position="312"/>
    </location>
</feature>
<name>A0A9P0EA15_NEZVI</name>
<feature type="region of interest" description="Disordered" evidence="3">
    <location>
        <begin position="88"/>
        <end position="112"/>
    </location>
</feature>
<dbReference type="InterPro" id="IPR001806">
    <property type="entry name" value="Small_GTPase"/>
</dbReference>
<dbReference type="InterPro" id="IPR027417">
    <property type="entry name" value="P-loop_NTPase"/>
</dbReference>
<dbReference type="GO" id="GO:0005886">
    <property type="term" value="C:plasma membrane"/>
    <property type="evidence" value="ECO:0007669"/>
    <property type="project" value="TreeGrafter"/>
</dbReference>
<dbReference type="EMBL" id="OV725078">
    <property type="protein sequence ID" value="CAH1392695.1"/>
    <property type="molecule type" value="Genomic_DNA"/>
</dbReference>
<evidence type="ECO:0000256" key="1">
    <source>
        <dbReference type="ARBA" id="ARBA00008846"/>
    </source>
</evidence>
<dbReference type="OrthoDB" id="5239715at2759"/>
<feature type="compositionally biased region" description="Basic and acidic residues" evidence="3">
    <location>
        <begin position="291"/>
        <end position="300"/>
    </location>
</feature>